<sequence length="377" mass="42644">MKFLSSAFVPPTTFPHSEAALLCRPAIRSSRWARSVSVSAAFRVEREKKEKVVVVLGATGSGKSRMSVDLATRFFTSAEVINSDKIQVYRGLDVTTNKMTMPDRRGVRHHLLGEFDPSESHPEFGPSDFRSVAGDRISDIISRGKTPFVVGGSNSFVYSLLAKRFDPEFDVFGGSGPVHPAHREFRYDCCFLWVDVSPPVLNEYLFKRVDEMMGSGMLEELAQWFSDPGNPLTRTGLAKAIGVPEFAPYFRYSGDCDETRKRLYAEAVRQIKENTRVLAERQQWKIQRLRERYGWDLHRINTTAAFAAAMGSESKSETAEIWEKQVVQPSMKIVEKFLLEEKKKSLVVEKHGGGSHRCLHQWSTNFEGVLAFQAKNF</sequence>
<dbReference type="SUPFAM" id="SSF52540">
    <property type="entry name" value="P-loop containing nucleoside triphosphate hydrolases"/>
    <property type="match status" value="1"/>
</dbReference>
<dbReference type="OrthoDB" id="775260at2759"/>
<evidence type="ECO:0000256" key="5">
    <source>
        <dbReference type="ARBA" id="ARBA00022741"/>
    </source>
</evidence>
<gene>
    <name evidence="7" type="ORF">CEURO_LOCUS20544</name>
</gene>
<evidence type="ECO:0000313" key="7">
    <source>
        <dbReference type="EMBL" id="CAH9114821.1"/>
    </source>
</evidence>
<dbReference type="GO" id="GO:0009824">
    <property type="term" value="F:AMP dimethylallyltransferase activity"/>
    <property type="evidence" value="ECO:0007669"/>
    <property type="project" value="TreeGrafter"/>
</dbReference>
<protein>
    <recommendedName>
        <fullName evidence="9">Adenylate isopentenyltransferase</fullName>
    </recommendedName>
</protein>
<organism evidence="7 8">
    <name type="scientific">Cuscuta europaea</name>
    <name type="common">European dodder</name>
    <dbReference type="NCBI Taxonomy" id="41803"/>
    <lineage>
        <taxon>Eukaryota</taxon>
        <taxon>Viridiplantae</taxon>
        <taxon>Streptophyta</taxon>
        <taxon>Embryophyta</taxon>
        <taxon>Tracheophyta</taxon>
        <taxon>Spermatophyta</taxon>
        <taxon>Magnoliopsida</taxon>
        <taxon>eudicotyledons</taxon>
        <taxon>Gunneridae</taxon>
        <taxon>Pentapetalae</taxon>
        <taxon>asterids</taxon>
        <taxon>lamiids</taxon>
        <taxon>Solanales</taxon>
        <taxon>Convolvulaceae</taxon>
        <taxon>Cuscuteae</taxon>
        <taxon>Cuscuta</taxon>
        <taxon>Cuscuta subgen. Cuscuta</taxon>
    </lineage>
</organism>
<dbReference type="Gene3D" id="3.40.50.300">
    <property type="entry name" value="P-loop containing nucleotide triphosphate hydrolases"/>
    <property type="match status" value="1"/>
</dbReference>
<dbReference type="GO" id="GO:0005739">
    <property type="term" value="C:mitochondrion"/>
    <property type="evidence" value="ECO:0007669"/>
    <property type="project" value="TreeGrafter"/>
</dbReference>
<evidence type="ECO:0008006" key="9">
    <source>
        <dbReference type="Google" id="ProtNLM"/>
    </source>
</evidence>
<dbReference type="GO" id="GO:0006400">
    <property type="term" value="P:tRNA modification"/>
    <property type="evidence" value="ECO:0007669"/>
    <property type="project" value="TreeGrafter"/>
</dbReference>
<dbReference type="GO" id="GO:0009536">
    <property type="term" value="C:plastid"/>
    <property type="evidence" value="ECO:0007669"/>
    <property type="project" value="UniProtKB-SubCell"/>
</dbReference>
<comment type="subcellular location">
    <subcellularLocation>
        <location evidence="1">Plastid</location>
    </subcellularLocation>
</comment>
<keyword evidence="8" id="KW-1185">Reference proteome</keyword>
<keyword evidence="3" id="KW-0808">Transferase</keyword>
<evidence type="ECO:0000256" key="6">
    <source>
        <dbReference type="ARBA" id="ARBA00022840"/>
    </source>
</evidence>
<keyword evidence="6" id="KW-0067">ATP-binding</keyword>
<evidence type="ECO:0000256" key="4">
    <source>
        <dbReference type="ARBA" id="ARBA00022712"/>
    </source>
</evidence>
<dbReference type="GO" id="GO:0005524">
    <property type="term" value="F:ATP binding"/>
    <property type="evidence" value="ECO:0007669"/>
    <property type="project" value="UniProtKB-KW"/>
</dbReference>
<dbReference type="InterPro" id="IPR027417">
    <property type="entry name" value="P-loop_NTPase"/>
</dbReference>
<comment type="similarity">
    <text evidence="2">Belongs to the IPP transferase family.</text>
</comment>
<dbReference type="GO" id="GO:0052381">
    <property type="term" value="F:tRNA dimethylallyltransferase activity"/>
    <property type="evidence" value="ECO:0007669"/>
    <property type="project" value="TreeGrafter"/>
</dbReference>
<proteinExistence type="inferred from homology"/>
<reference evidence="7" key="1">
    <citation type="submission" date="2022-07" db="EMBL/GenBank/DDBJ databases">
        <authorList>
            <person name="Macas J."/>
            <person name="Novak P."/>
            <person name="Neumann P."/>
        </authorList>
    </citation>
    <scope>NUCLEOTIDE SEQUENCE</scope>
</reference>
<accession>A0A9P0ZWA0</accession>
<evidence type="ECO:0000313" key="8">
    <source>
        <dbReference type="Proteomes" id="UP001152484"/>
    </source>
</evidence>
<dbReference type="Gene3D" id="1.10.287.890">
    <property type="entry name" value="Crystal structure of tRNA isopentenylpyrophosphate transferase (bh2366) domain"/>
    <property type="match status" value="1"/>
</dbReference>
<dbReference type="PANTHER" id="PTHR11088">
    <property type="entry name" value="TRNA DIMETHYLALLYLTRANSFERASE"/>
    <property type="match status" value="1"/>
</dbReference>
<dbReference type="AlphaFoldDB" id="A0A9P0ZWA0"/>
<dbReference type="GO" id="GO:0009691">
    <property type="term" value="P:cytokinin biosynthetic process"/>
    <property type="evidence" value="ECO:0007669"/>
    <property type="project" value="UniProtKB-KW"/>
</dbReference>
<evidence type="ECO:0000256" key="1">
    <source>
        <dbReference type="ARBA" id="ARBA00004474"/>
    </source>
</evidence>
<name>A0A9P0ZWA0_CUSEU</name>
<comment type="caution">
    <text evidence="7">The sequence shown here is derived from an EMBL/GenBank/DDBJ whole genome shotgun (WGS) entry which is preliminary data.</text>
</comment>
<dbReference type="PANTHER" id="PTHR11088:SF86">
    <property type="entry name" value="ADENYLATE ISOPENTENYLTRANSFERASE 4-RELATED"/>
    <property type="match status" value="1"/>
</dbReference>
<keyword evidence="5" id="KW-0547">Nucleotide-binding</keyword>
<dbReference type="InterPro" id="IPR039657">
    <property type="entry name" value="Dimethylallyltransferase"/>
</dbReference>
<dbReference type="EMBL" id="CAMAPE010000065">
    <property type="protein sequence ID" value="CAH9114821.1"/>
    <property type="molecule type" value="Genomic_DNA"/>
</dbReference>
<evidence type="ECO:0000256" key="2">
    <source>
        <dbReference type="ARBA" id="ARBA00005842"/>
    </source>
</evidence>
<dbReference type="Pfam" id="PF01715">
    <property type="entry name" value="IPPT"/>
    <property type="match status" value="2"/>
</dbReference>
<evidence type="ECO:0000256" key="3">
    <source>
        <dbReference type="ARBA" id="ARBA00022679"/>
    </source>
</evidence>
<keyword evidence="4" id="KW-0203">Cytokinin biosynthesis</keyword>
<dbReference type="Proteomes" id="UP001152484">
    <property type="component" value="Unassembled WGS sequence"/>
</dbReference>